<dbReference type="AlphaFoldDB" id="A0A931DD36"/>
<keyword evidence="2" id="KW-1003">Cell membrane</keyword>
<gene>
    <name evidence="8" type="ORF">IW252_001337</name>
</gene>
<feature type="domain" description="Cardiolipin synthase N-terminal" evidence="7">
    <location>
        <begin position="25"/>
        <end position="67"/>
    </location>
</feature>
<evidence type="ECO:0000256" key="3">
    <source>
        <dbReference type="ARBA" id="ARBA00022692"/>
    </source>
</evidence>
<evidence type="ECO:0000313" key="9">
    <source>
        <dbReference type="Proteomes" id="UP000625033"/>
    </source>
</evidence>
<reference evidence="8" key="1">
    <citation type="submission" date="2020-11" db="EMBL/GenBank/DDBJ databases">
        <title>Sequencing the genomes of 1000 actinobacteria strains.</title>
        <authorList>
            <person name="Klenk H.-P."/>
        </authorList>
    </citation>
    <scope>NUCLEOTIDE SEQUENCE</scope>
    <source>
        <strain evidence="8">DSM 26152</strain>
    </source>
</reference>
<dbReference type="RefSeq" id="WP_196835864.1">
    <property type="nucleotide sequence ID" value="NZ_JADOTZ010000001.1"/>
</dbReference>
<protein>
    <submittedName>
        <fullName evidence="8">Drug/metabolite transporter (DMT)-like permease</fullName>
    </submittedName>
</protein>
<evidence type="ECO:0000256" key="5">
    <source>
        <dbReference type="ARBA" id="ARBA00023136"/>
    </source>
</evidence>
<dbReference type="Pfam" id="PF13396">
    <property type="entry name" value="PLDc_N"/>
    <property type="match status" value="1"/>
</dbReference>
<dbReference type="EMBL" id="JADOTZ010000001">
    <property type="protein sequence ID" value="MBG6084570.1"/>
    <property type="molecule type" value="Genomic_DNA"/>
</dbReference>
<comment type="caution">
    <text evidence="8">The sequence shown here is derived from an EMBL/GenBank/DDBJ whole genome shotgun (WGS) entry which is preliminary data.</text>
</comment>
<evidence type="ECO:0000256" key="1">
    <source>
        <dbReference type="ARBA" id="ARBA00004651"/>
    </source>
</evidence>
<keyword evidence="3 6" id="KW-0812">Transmembrane</keyword>
<keyword evidence="5 6" id="KW-0472">Membrane</keyword>
<evidence type="ECO:0000256" key="4">
    <source>
        <dbReference type="ARBA" id="ARBA00022989"/>
    </source>
</evidence>
<keyword evidence="4 6" id="KW-1133">Transmembrane helix</keyword>
<proteinExistence type="predicted"/>
<evidence type="ECO:0000256" key="6">
    <source>
        <dbReference type="SAM" id="Phobius"/>
    </source>
</evidence>
<comment type="subcellular location">
    <subcellularLocation>
        <location evidence="1">Cell membrane</location>
        <topology evidence="1">Multi-pass membrane protein</topology>
    </subcellularLocation>
</comment>
<dbReference type="GO" id="GO:0005886">
    <property type="term" value="C:plasma membrane"/>
    <property type="evidence" value="ECO:0007669"/>
    <property type="project" value="UniProtKB-SubCell"/>
</dbReference>
<organism evidence="8 9">
    <name type="scientific">Zhihengliuella flava</name>
    <dbReference type="NCBI Taxonomy" id="1285193"/>
    <lineage>
        <taxon>Bacteria</taxon>
        <taxon>Bacillati</taxon>
        <taxon>Actinomycetota</taxon>
        <taxon>Actinomycetes</taxon>
        <taxon>Micrococcales</taxon>
        <taxon>Micrococcaceae</taxon>
        <taxon>Zhihengliuella</taxon>
    </lineage>
</organism>
<evidence type="ECO:0000256" key="2">
    <source>
        <dbReference type="ARBA" id="ARBA00022475"/>
    </source>
</evidence>
<accession>A0A931DD36</accession>
<evidence type="ECO:0000259" key="7">
    <source>
        <dbReference type="Pfam" id="PF13396"/>
    </source>
</evidence>
<sequence length="80" mass="8421">MLSAAAPALPTTFEWVISAALLAWLVAVVIALVRLEKTKGRREPMGQLGWAVAILCLPVIGAVCWFISDAAASKVDDDAA</sequence>
<name>A0A931DD36_9MICC</name>
<dbReference type="InterPro" id="IPR027379">
    <property type="entry name" value="CLS_N"/>
</dbReference>
<evidence type="ECO:0000313" key="8">
    <source>
        <dbReference type="EMBL" id="MBG6084570.1"/>
    </source>
</evidence>
<feature type="transmembrane region" description="Helical" evidence="6">
    <location>
        <begin position="15"/>
        <end position="35"/>
    </location>
</feature>
<feature type="transmembrane region" description="Helical" evidence="6">
    <location>
        <begin position="47"/>
        <end position="68"/>
    </location>
</feature>
<keyword evidence="9" id="KW-1185">Reference proteome</keyword>
<dbReference type="Proteomes" id="UP000625033">
    <property type="component" value="Unassembled WGS sequence"/>
</dbReference>